<feature type="compositionally biased region" description="Basic and acidic residues" evidence="1">
    <location>
        <begin position="68"/>
        <end position="77"/>
    </location>
</feature>
<feature type="region of interest" description="Disordered" evidence="1">
    <location>
        <begin position="28"/>
        <end position="175"/>
    </location>
</feature>
<dbReference type="Proteomes" id="UP000800036">
    <property type="component" value="Unassembled WGS sequence"/>
</dbReference>
<feature type="compositionally biased region" description="Polar residues" evidence="1">
    <location>
        <begin position="30"/>
        <end position="41"/>
    </location>
</feature>
<feature type="signal peptide" evidence="2">
    <location>
        <begin position="1"/>
        <end position="22"/>
    </location>
</feature>
<sequence length="175" mass="19216">MRSALIIATFALTALATPVAEANPIFKSSEIGQNDRLNLNGHSKRQPEPFGRGSHPRDVAEEEDGDDFEARFIRFGDPEPFGRGSHPKREEEELSDAEELDIDNEQLEARFSRGSHPGRSAEPEPTVRGPRPGKRVAEPEAEAEAEPTVRGPRTGSLKPTAEPYIRGKPPKSRSA</sequence>
<organism evidence="3 4">
    <name type="scientific">Bimuria novae-zelandiae CBS 107.79</name>
    <dbReference type="NCBI Taxonomy" id="1447943"/>
    <lineage>
        <taxon>Eukaryota</taxon>
        <taxon>Fungi</taxon>
        <taxon>Dikarya</taxon>
        <taxon>Ascomycota</taxon>
        <taxon>Pezizomycotina</taxon>
        <taxon>Dothideomycetes</taxon>
        <taxon>Pleosporomycetidae</taxon>
        <taxon>Pleosporales</taxon>
        <taxon>Massarineae</taxon>
        <taxon>Didymosphaeriaceae</taxon>
        <taxon>Bimuria</taxon>
    </lineage>
</organism>
<evidence type="ECO:0000256" key="1">
    <source>
        <dbReference type="SAM" id="MobiDB-lite"/>
    </source>
</evidence>
<keyword evidence="4" id="KW-1185">Reference proteome</keyword>
<name>A0A6A5VM22_9PLEO</name>
<feature type="chain" id="PRO_5025625693" evidence="2">
    <location>
        <begin position="23"/>
        <end position="175"/>
    </location>
</feature>
<keyword evidence="2" id="KW-0732">Signal</keyword>
<gene>
    <name evidence="3" type="ORF">BU23DRAFT_647158</name>
</gene>
<feature type="compositionally biased region" description="Acidic residues" evidence="1">
    <location>
        <begin position="92"/>
        <end position="106"/>
    </location>
</feature>
<evidence type="ECO:0000313" key="3">
    <source>
        <dbReference type="EMBL" id="KAF1978753.1"/>
    </source>
</evidence>
<reference evidence="3" key="1">
    <citation type="journal article" date="2020" name="Stud. Mycol.">
        <title>101 Dothideomycetes genomes: a test case for predicting lifestyles and emergence of pathogens.</title>
        <authorList>
            <person name="Haridas S."/>
            <person name="Albert R."/>
            <person name="Binder M."/>
            <person name="Bloem J."/>
            <person name="Labutti K."/>
            <person name="Salamov A."/>
            <person name="Andreopoulos B."/>
            <person name="Baker S."/>
            <person name="Barry K."/>
            <person name="Bills G."/>
            <person name="Bluhm B."/>
            <person name="Cannon C."/>
            <person name="Castanera R."/>
            <person name="Culley D."/>
            <person name="Daum C."/>
            <person name="Ezra D."/>
            <person name="Gonzalez J."/>
            <person name="Henrissat B."/>
            <person name="Kuo A."/>
            <person name="Liang C."/>
            <person name="Lipzen A."/>
            <person name="Lutzoni F."/>
            <person name="Magnuson J."/>
            <person name="Mondo S."/>
            <person name="Nolan M."/>
            <person name="Ohm R."/>
            <person name="Pangilinan J."/>
            <person name="Park H.-J."/>
            <person name="Ramirez L."/>
            <person name="Alfaro M."/>
            <person name="Sun H."/>
            <person name="Tritt A."/>
            <person name="Yoshinaga Y."/>
            <person name="Zwiers L.-H."/>
            <person name="Turgeon B."/>
            <person name="Goodwin S."/>
            <person name="Spatafora J."/>
            <person name="Crous P."/>
            <person name="Grigoriev I."/>
        </authorList>
    </citation>
    <scope>NUCLEOTIDE SEQUENCE</scope>
    <source>
        <strain evidence="3">CBS 107.79</strain>
    </source>
</reference>
<proteinExistence type="predicted"/>
<evidence type="ECO:0000256" key="2">
    <source>
        <dbReference type="SAM" id="SignalP"/>
    </source>
</evidence>
<protein>
    <submittedName>
        <fullName evidence="3">Uncharacterized protein</fullName>
    </submittedName>
</protein>
<dbReference type="EMBL" id="ML976659">
    <property type="protein sequence ID" value="KAF1978753.1"/>
    <property type="molecule type" value="Genomic_DNA"/>
</dbReference>
<evidence type="ECO:0000313" key="4">
    <source>
        <dbReference type="Proteomes" id="UP000800036"/>
    </source>
</evidence>
<accession>A0A6A5VM22</accession>
<dbReference type="AlphaFoldDB" id="A0A6A5VM22"/>
<dbReference type="OrthoDB" id="3811268at2759"/>